<proteinExistence type="predicted"/>
<keyword evidence="8" id="KW-1185">Reference proteome</keyword>
<dbReference type="EMBL" id="JAAIUW010000004">
    <property type="protein sequence ID" value="KAF7836755.1"/>
    <property type="molecule type" value="Genomic_DNA"/>
</dbReference>
<evidence type="ECO:0000313" key="8">
    <source>
        <dbReference type="Proteomes" id="UP000634136"/>
    </source>
</evidence>
<reference evidence="7" key="1">
    <citation type="submission" date="2020-09" db="EMBL/GenBank/DDBJ databases">
        <title>Genome-Enabled Discovery of Anthraquinone Biosynthesis in Senna tora.</title>
        <authorList>
            <person name="Kang S.-H."/>
            <person name="Pandey R.P."/>
            <person name="Lee C.-M."/>
            <person name="Sim J.-S."/>
            <person name="Jeong J.-T."/>
            <person name="Choi B.-S."/>
            <person name="Jung M."/>
            <person name="Ginzburg D."/>
            <person name="Zhao K."/>
            <person name="Won S.Y."/>
            <person name="Oh T.-J."/>
            <person name="Yu Y."/>
            <person name="Kim N.-H."/>
            <person name="Lee O.R."/>
            <person name="Lee T.-H."/>
            <person name="Bashyal P."/>
            <person name="Kim T.-S."/>
            <person name="Lee W.-H."/>
            <person name="Kawkins C."/>
            <person name="Kim C.-K."/>
            <person name="Kim J.S."/>
            <person name="Ahn B.O."/>
            <person name="Rhee S.Y."/>
            <person name="Sohng J.K."/>
        </authorList>
    </citation>
    <scope>NUCLEOTIDE SEQUENCE</scope>
    <source>
        <tissue evidence="7">Leaf</tissue>
    </source>
</reference>
<evidence type="ECO:0000256" key="3">
    <source>
        <dbReference type="ARBA" id="ARBA00022729"/>
    </source>
</evidence>
<keyword evidence="1" id="KW-0929">Antimicrobial</keyword>
<dbReference type="OrthoDB" id="1851987at2759"/>
<organism evidence="7 8">
    <name type="scientific">Senna tora</name>
    <dbReference type="NCBI Taxonomy" id="362788"/>
    <lineage>
        <taxon>Eukaryota</taxon>
        <taxon>Viridiplantae</taxon>
        <taxon>Streptophyta</taxon>
        <taxon>Embryophyta</taxon>
        <taxon>Tracheophyta</taxon>
        <taxon>Spermatophyta</taxon>
        <taxon>Magnoliopsida</taxon>
        <taxon>eudicotyledons</taxon>
        <taxon>Gunneridae</taxon>
        <taxon>Pentapetalae</taxon>
        <taxon>rosids</taxon>
        <taxon>fabids</taxon>
        <taxon>Fabales</taxon>
        <taxon>Fabaceae</taxon>
        <taxon>Caesalpinioideae</taxon>
        <taxon>Cassia clade</taxon>
        <taxon>Senna</taxon>
    </lineage>
</organism>
<comment type="caution">
    <text evidence="7">The sequence shown here is derived from an EMBL/GenBank/DDBJ whole genome shotgun (WGS) entry which is preliminary data.</text>
</comment>
<protein>
    <submittedName>
        <fullName evidence="7">Defensin-like protein 17</fullName>
    </submittedName>
</protein>
<dbReference type="GO" id="GO:0031640">
    <property type="term" value="P:killing of cells of another organism"/>
    <property type="evidence" value="ECO:0007669"/>
    <property type="project" value="UniProtKB-KW"/>
</dbReference>
<evidence type="ECO:0000256" key="5">
    <source>
        <dbReference type="SAM" id="SignalP"/>
    </source>
</evidence>
<feature type="chain" id="PRO_5032749289" evidence="5">
    <location>
        <begin position="29"/>
        <end position="76"/>
    </location>
</feature>
<evidence type="ECO:0000256" key="2">
    <source>
        <dbReference type="ARBA" id="ARBA00022577"/>
    </source>
</evidence>
<dbReference type="SMART" id="SM00505">
    <property type="entry name" value="Knot1"/>
    <property type="match status" value="1"/>
</dbReference>
<accession>A0A834X324</accession>
<evidence type="ECO:0000313" key="7">
    <source>
        <dbReference type="EMBL" id="KAF7836755.1"/>
    </source>
</evidence>
<keyword evidence="3 5" id="KW-0732">Signal</keyword>
<dbReference type="InterPro" id="IPR036574">
    <property type="entry name" value="Scorpion_toxin-like_sf"/>
</dbReference>
<dbReference type="GO" id="GO:0050832">
    <property type="term" value="P:defense response to fungus"/>
    <property type="evidence" value="ECO:0007669"/>
    <property type="project" value="UniProtKB-KW"/>
</dbReference>
<dbReference type="AlphaFoldDB" id="A0A834X324"/>
<dbReference type="Pfam" id="PF00304">
    <property type="entry name" value="Gamma-thionin"/>
    <property type="match status" value="1"/>
</dbReference>
<dbReference type="InterPro" id="IPR003614">
    <property type="entry name" value="Knottins"/>
</dbReference>
<keyword evidence="4" id="KW-1015">Disulfide bond</keyword>
<dbReference type="PANTHER" id="PTHR33147">
    <property type="entry name" value="DEFENSIN-LIKE PROTEIN 1"/>
    <property type="match status" value="1"/>
</dbReference>
<keyword evidence="2" id="KW-0295">Fungicide</keyword>
<dbReference type="SUPFAM" id="SSF57095">
    <property type="entry name" value="Scorpion toxin-like"/>
    <property type="match status" value="1"/>
</dbReference>
<gene>
    <name evidence="7" type="ORF">G2W53_011614</name>
</gene>
<dbReference type="Gene3D" id="3.30.30.10">
    <property type="entry name" value="Knottin, scorpion toxin-like"/>
    <property type="match status" value="1"/>
</dbReference>
<name>A0A834X324_9FABA</name>
<dbReference type="InterPro" id="IPR008176">
    <property type="entry name" value="Defensin_plant"/>
</dbReference>
<feature type="signal peptide" evidence="5">
    <location>
        <begin position="1"/>
        <end position="28"/>
    </location>
</feature>
<evidence type="ECO:0000256" key="4">
    <source>
        <dbReference type="ARBA" id="ARBA00023157"/>
    </source>
</evidence>
<dbReference type="Proteomes" id="UP000634136">
    <property type="component" value="Unassembled WGS sequence"/>
</dbReference>
<feature type="domain" description="Knottins-like" evidence="6">
    <location>
        <begin position="31"/>
        <end position="75"/>
    </location>
</feature>
<dbReference type="PANTHER" id="PTHR33147:SF46">
    <property type="entry name" value="DEFENSIN-LIKE PROTEIN 19"/>
    <property type="match status" value="1"/>
</dbReference>
<evidence type="ECO:0000259" key="6">
    <source>
        <dbReference type="SMART" id="SM00505"/>
    </source>
</evidence>
<sequence>MATYFFKLSTFMAAFFCLALLLFPYTEAEALCGKPSGTFRGPCFSSSGCSEQCRSQENAIGGACYVLACYCHYPCH</sequence>
<evidence type="ECO:0000256" key="1">
    <source>
        <dbReference type="ARBA" id="ARBA00022529"/>
    </source>
</evidence>
<dbReference type="PROSITE" id="PS00940">
    <property type="entry name" value="GAMMA_THIONIN"/>
    <property type="match status" value="1"/>
</dbReference>